<dbReference type="KEGG" id="tut:107370897"/>
<gene>
    <name evidence="2" type="primary">107370897</name>
</gene>
<dbReference type="PROSITE" id="PS51257">
    <property type="entry name" value="PROKAR_LIPOPROTEIN"/>
    <property type="match status" value="1"/>
</dbReference>
<organism evidence="2 3">
    <name type="scientific">Tetranychus urticae</name>
    <name type="common">Two-spotted spider mite</name>
    <dbReference type="NCBI Taxonomy" id="32264"/>
    <lineage>
        <taxon>Eukaryota</taxon>
        <taxon>Metazoa</taxon>
        <taxon>Ecdysozoa</taxon>
        <taxon>Arthropoda</taxon>
        <taxon>Chelicerata</taxon>
        <taxon>Arachnida</taxon>
        <taxon>Acari</taxon>
        <taxon>Acariformes</taxon>
        <taxon>Trombidiformes</taxon>
        <taxon>Prostigmata</taxon>
        <taxon>Eleutherengona</taxon>
        <taxon>Raphignathae</taxon>
        <taxon>Tetranychoidea</taxon>
        <taxon>Tetranychidae</taxon>
        <taxon>Tetranychus</taxon>
    </lineage>
</organism>
<accession>T1JV65</accession>
<dbReference type="Proteomes" id="UP000015104">
    <property type="component" value="Unassembled WGS sequence"/>
</dbReference>
<evidence type="ECO:0000256" key="1">
    <source>
        <dbReference type="SAM" id="SignalP"/>
    </source>
</evidence>
<dbReference type="OMA" id="HYESTIA"/>
<dbReference type="EMBL" id="CAEY01000792">
    <property type="status" value="NOT_ANNOTATED_CDS"/>
    <property type="molecule type" value="Genomic_DNA"/>
</dbReference>
<dbReference type="EnsemblMetazoa" id="tetur02g03490.1">
    <property type="protein sequence ID" value="tetur02g03490.1"/>
    <property type="gene ID" value="tetur02g03490"/>
</dbReference>
<keyword evidence="3" id="KW-1185">Reference proteome</keyword>
<reference evidence="3" key="1">
    <citation type="submission" date="2011-08" db="EMBL/GenBank/DDBJ databases">
        <authorList>
            <person name="Rombauts S."/>
        </authorList>
    </citation>
    <scope>NUCLEOTIDE SEQUENCE</scope>
    <source>
        <strain evidence="3">London</strain>
    </source>
</reference>
<feature type="signal peptide" evidence="1">
    <location>
        <begin position="1"/>
        <end position="26"/>
    </location>
</feature>
<dbReference type="HOGENOM" id="CLU_139380_0_0_1"/>
<keyword evidence="1" id="KW-0732">Signal</keyword>
<reference evidence="2" key="2">
    <citation type="submission" date="2015-06" db="UniProtKB">
        <authorList>
            <consortium name="EnsemblMetazoa"/>
        </authorList>
    </citation>
    <scope>IDENTIFICATION</scope>
</reference>
<feature type="chain" id="PRO_5004580000" evidence="1">
    <location>
        <begin position="27"/>
        <end position="168"/>
    </location>
</feature>
<name>T1JV65_TETUR</name>
<proteinExistence type="predicted"/>
<sequence>MSSRYFVCIPLAFIVLSCISIWSTDGVSQIYNYNVTVQTAGSPKFDDHDGKLKIKLLYKTETATSEEDFVLTPNAVKIEPNHHYESTIASFGSLVNISSIYLRWTLASPYNPIYKIKKPSIYFDSLSLTQINSDSSDYITTIKKRRFCPPVFPVGIKHSDGATFYPCI</sequence>
<evidence type="ECO:0000313" key="2">
    <source>
        <dbReference type="EnsemblMetazoa" id="tetur02g03490.1"/>
    </source>
</evidence>
<dbReference type="AlphaFoldDB" id="T1JV65"/>
<evidence type="ECO:0000313" key="3">
    <source>
        <dbReference type="Proteomes" id="UP000015104"/>
    </source>
</evidence>
<dbReference type="OrthoDB" id="10353472at2759"/>
<protein>
    <submittedName>
        <fullName evidence="2">Uncharacterized protein</fullName>
    </submittedName>
</protein>